<proteinExistence type="inferred from homology"/>
<dbReference type="InterPro" id="IPR012338">
    <property type="entry name" value="Beta-lactam/transpept-like"/>
</dbReference>
<dbReference type="Pfam" id="PF00905">
    <property type="entry name" value="Transpeptidase"/>
    <property type="match status" value="1"/>
</dbReference>
<dbReference type="EMBL" id="CP120863">
    <property type="protein sequence ID" value="WFE88233.1"/>
    <property type="molecule type" value="Genomic_DNA"/>
</dbReference>
<comment type="similarity">
    <text evidence="2">In the C-terminal section; belongs to the transpeptidase family.</text>
</comment>
<dbReference type="InterPro" id="IPR009647">
    <property type="entry name" value="PBP_C"/>
</dbReference>
<comment type="similarity">
    <text evidence="3">In the N-terminal section; belongs to the glycosyltransferase 51 family.</text>
</comment>
<dbReference type="Proteomes" id="UP001209803">
    <property type="component" value="Chromosome"/>
</dbReference>
<evidence type="ECO:0000256" key="11">
    <source>
        <dbReference type="ARBA" id="ARBA00049902"/>
    </source>
</evidence>
<keyword evidence="5" id="KW-0645">Protease</keyword>
<evidence type="ECO:0000313" key="16">
    <source>
        <dbReference type="Proteomes" id="UP001209803"/>
    </source>
</evidence>
<comment type="catalytic activity">
    <reaction evidence="11">
        <text>[GlcNAc-(1-&gt;4)-Mur2Ac(oyl-L-Ala-gamma-D-Glu-L-Lys-D-Ala-D-Ala)](n)-di-trans,octa-cis-undecaprenyl diphosphate + beta-D-GlcNAc-(1-&gt;4)-Mur2Ac(oyl-L-Ala-gamma-D-Glu-L-Lys-D-Ala-D-Ala)-di-trans,octa-cis-undecaprenyl diphosphate = [GlcNAc-(1-&gt;4)-Mur2Ac(oyl-L-Ala-gamma-D-Glu-L-Lys-D-Ala-D-Ala)](n+1)-di-trans,octa-cis-undecaprenyl diphosphate + di-trans,octa-cis-undecaprenyl diphosphate + H(+)</text>
        <dbReference type="Rhea" id="RHEA:23708"/>
        <dbReference type="Rhea" id="RHEA-COMP:9602"/>
        <dbReference type="Rhea" id="RHEA-COMP:9603"/>
        <dbReference type="ChEBI" id="CHEBI:15378"/>
        <dbReference type="ChEBI" id="CHEBI:58405"/>
        <dbReference type="ChEBI" id="CHEBI:60033"/>
        <dbReference type="ChEBI" id="CHEBI:78435"/>
        <dbReference type="EC" id="2.4.99.28"/>
    </reaction>
</comment>
<sequence>MPDVFKIHHRRSLHTAGQRLVAAGIGLASLAMCGVLKVQADYGALPPLPAVSDLSLSVVVLDRQDRLLRAFTSLDDKWRLPVELESIDPLYIKMLLAFEDQRFHRHHGIDVRALLRSLLASLRQGQIVSGGSTLTMQVARLLDERPTRSLKRKYEQFLKAVQLEQAYSKEDILRFYALRAPFGGNLEGVRAASLTWFGKEPKRLTPAQAALLVALPQSPEARRPDRFAENAMKARNRVLKRALAAGVLTKDETASAMTEPVRSKRYDMPFLAPHESREAKAGNPVRSEHNLTLDRDLQAALEKLARRKITALPAPISSSIIVADHQSGEIVARIGAPDMLNGGRLGHVDMTRAVRSPGSTLKPFIYGLAFEEGIGLPQSLIVDRAIDISGYQPTNFDQAYQGTVTLREALQLSLNTPAVQLLEAVGPARLIARLKRAGVRPVLKKDVAPGLAISLGGVGITLKDLAQAYAALARGGVPIDLTTCRIDCKVESSAQVSQRLLSGKASWMVSDILTGLPQTQSAETSHIAYKTGTAYGYRDAWAAGFDGRHVVAVWVGRPDGTPVPGQTGASVAVPILFEVFQKLGPERVPLQDAPVDVSRQAQGEVPVPLRYARLPDAQNRGSGNEGLRIAFPPDGAELDLGFTRNETSSWQVQPLVVKLKGGKAPYSVLINGRPLPEKMQRQQLVWQPDGPGFTEVTILDRSGHSDKVTVLLR</sequence>
<dbReference type="InterPro" id="IPR001460">
    <property type="entry name" value="PCN-bd_Tpept"/>
</dbReference>
<dbReference type="InterPro" id="IPR011815">
    <property type="entry name" value="PBP_1c"/>
</dbReference>
<keyword evidence="7" id="KW-0808">Transferase</keyword>
<dbReference type="InterPro" id="IPR001264">
    <property type="entry name" value="Glyco_trans_51"/>
</dbReference>
<dbReference type="Gene3D" id="1.10.3810.10">
    <property type="entry name" value="Biosynthetic peptidoglycan transglycosylase-like"/>
    <property type="match status" value="1"/>
</dbReference>
<dbReference type="RefSeq" id="WP_265681204.1">
    <property type="nucleotide sequence ID" value="NZ_CP120863.1"/>
</dbReference>
<evidence type="ECO:0000256" key="1">
    <source>
        <dbReference type="ARBA" id="ARBA00004752"/>
    </source>
</evidence>
<evidence type="ECO:0000256" key="7">
    <source>
        <dbReference type="ARBA" id="ARBA00022679"/>
    </source>
</evidence>
<dbReference type="Gene3D" id="3.40.710.10">
    <property type="entry name" value="DD-peptidase/beta-lactamase superfamily"/>
    <property type="match status" value="1"/>
</dbReference>
<evidence type="ECO:0000259" key="13">
    <source>
        <dbReference type="Pfam" id="PF00912"/>
    </source>
</evidence>
<dbReference type="PANTHER" id="PTHR32282">
    <property type="entry name" value="BINDING PROTEIN TRANSPEPTIDASE, PUTATIVE-RELATED"/>
    <property type="match status" value="1"/>
</dbReference>
<dbReference type="InterPro" id="IPR023346">
    <property type="entry name" value="Lysozyme-like_dom_sf"/>
</dbReference>
<keyword evidence="8" id="KW-0378">Hydrolase</keyword>
<keyword evidence="16" id="KW-1185">Reference proteome</keyword>
<evidence type="ECO:0000256" key="4">
    <source>
        <dbReference type="ARBA" id="ARBA00022645"/>
    </source>
</evidence>
<dbReference type="InterPro" id="IPR036950">
    <property type="entry name" value="PBP_transglycosylase"/>
</dbReference>
<protein>
    <recommendedName>
        <fullName evidence="10">peptidoglycan glycosyltransferase</fullName>
        <ecNumber evidence="10">2.4.99.28</ecNumber>
    </recommendedName>
</protein>
<feature type="domain" description="Penicillin-binding protein transpeptidase" evidence="12">
    <location>
        <begin position="319"/>
        <end position="575"/>
    </location>
</feature>
<keyword evidence="9" id="KW-0511">Multifunctional enzyme</keyword>
<evidence type="ECO:0000259" key="12">
    <source>
        <dbReference type="Pfam" id="PF00905"/>
    </source>
</evidence>
<organism evidence="15 16">
    <name type="scientific">Roseibium porphyridii</name>
    <dbReference type="NCBI Taxonomy" id="2866279"/>
    <lineage>
        <taxon>Bacteria</taxon>
        <taxon>Pseudomonadati</taxon>
        <taxon>Pseudomonadota</taxon>
        <taxon>Alphaproteobacteria</taxon>
        <taxon>Hyphomicrobiales</taxon>
        <taxon>Stappiaceae</taxon>
        <taxon>Roseibium</taxon>
    </lineage>
</organism>
<evidence type="ECO:0000313" key="15">
    <source>
        <dbReference type="EMBL" id="WFE88233.1"/>
    </source>
</evidence>
<evidence type="ECO:0000256" key="10">
    <source>
        <dbReference type="ARBA" id="ARBA00044770"/>
    </source>
</evidence>
<evidence type="ECO:0000259" key="14">
    <source>
        <dbReference type="Pfam" id="PF06832"/>
    </source>
</evidence>
<gene>
    <name evidence="15" type="primary">pbpC</name>
    <name evidence="15" type="ORF">K1718_18960</name>
</gene>
<reference evidence="15 16" key="1">
    <citation type="submission" date="2023-03" db="EMBL/GenBank/DDBJ databases">
        <title>Roseibium porphyridii sp. nov. and Roseibium rhodosorbium sp. nov. isolated from marine algae, Porphyridium cruentum and Rhodosorus marinus, respectively.</title>
        <authorList>
            <person name="Lee M.W."/>
            <person name="Choi B.J."/>
            <person name="Lee J.K."/>
            <person name="Choi D.G."/>
            <person name="Baek J.H."/>
            <person name="Bayburt H."/>
            <person name="Kim J.M."/>
            <person name="Han D.M."/>
            <person name="Kim K.H."/>
            <person name="Jeon C.O."/>
        </authorList>
    </citation>
    <scope>NUCLEOTIDE SEQUENCE [LARGE SCALE GENOMIC DNA]</scope>
    <source>
        <strain evidence="15 16">KMA01</strain>
    </source>
</reference>
<evidence type="ECO:0000256" key="6">
    <source>
        <dbReference type="ARBA" id="ARBA00022676"/>
    </source>
</evidence>
<dbReference type="InterPro" id="IPR050396">
    <property type="entry name" value="Glycosyltr_51/Transpeptidase"/>
</dbReference>
<dbReference type="Pfam" id="PF06832">
    <property type="entry name" value="BiPBP_C"/>
    <property type="match status" value="1"/>
</dbReference>
<feature type="domain" description="Penicillin-binding C-terminal" evidence="14">
    <location>
        <begin position="622"/>
        <end position="710"/>
    </location>
</feature>
<keyword evidence="6" id="KW-0328">Glycosyltransferase</keyword>
<evidence type="ECO:0000256" key="9">
    <source>
        <dbReference type="ARBA" id="ARBA00023268"/>
    </source>
</evidence>
<evidence type="ECO:0000256" key="3">
    <source>
        <dbReference type="ARBA" id="ARBA00007739"/>
    </source>
</evidence>
<dbReference type="EC" id="2.4.99.28" evidence="10"/>
<evidence type="ECO:0000256" key="8">
    <source>
        <dbReference type="ARBA" id="ARBA00022801"/>
    </source>
</evidence>
<dbReference type="Pfam" id="PF00912">
    <property type="entry name" value="Transgly"/>
    <property type="match status" value="1"/>
</dbReference>
<dbReference type="PANTHER" id="PTHR32282:SF15">
    <property type="entry name" value="PENICILLIN-BINDING PROTEIN 1C"/>
    <property type="match status" value="1"/>
</dbReference>
<name>A0ABY8F6B7_9HYPH</name>
<feature type="domain" description="Glycosyl transferase family 51" evidence="13">
    <location>
        <begin position="73"/>
        <end position="241"/>
    </location>
</feature>
<accession>A0ABY8F6B7</accession>
<keyword evidence="4" id="KW-0121">Carboxypeptidase</keyword>
<evidence type="ECO:0000256" key="5">
    <source>
        <dbReference type="ARBA" id="ARBA00022670"/>
    </source>
</evidence>
<evidence type="ECO:0000256" key="2">
    <source>
        <dbReference type="ARBA" id="ARBA00007090"/>
    </source>
</evidence>
<dbReference type="NCBIfam" id="TIGR02073">
    <property type="entry name" value="PBP_1c"/>
    <property type="match status" value="1"/>
</dbReference>
<comment type="pathway">
    <text evidence="1">Cell wall biogenesis; peptidoglycan biosynthesis.</text>
</comment>
<dbReference type="SUPFAM" id="SSF53955">
    <property type="entry name" value="Lysozyme-like"/>
    <property type="match status" value="1"/>
</dbReference>
<dbReference type="SUPFAM" id="SSF56601">
    <property type="entry name" value="beta-lactamase/transpeptidase-like"/>
    <property type="match status" value="1"/>
</dbReference>